<keyword evidence="3" id="KW-1185">Reference proteome</keyword>
<feature type="transmembrane region" description="Helical" evidence="1">
    <location>
        <begin position="12"/>
        <end position="30"/>
    </location>
</feature>
<protein>
    <submittedName>
        <fullName evidence="2">Uncharacterized protein</fullName>
    </submittedName>
</protein>
<dbReference type="Proteomes" id="UP001595379">
    <property type="component" value="Unassembled WGS sequence"/>
</dbReference>
<dbReference type="RefSeq" id="WP_343163722.1">
    <property type="nucleotide sequence ID" value="NZ_JBHRSV010000001.1"/>
</dbReference>
<reference evidence="3" key="1">
    <citation type="journal article" date="2019" name="Int. J. Syst. Evol. Microbiol.">
        <title>The Global Catalogue of Microorganisms (GCM) 10K type strain sequencing project: providing services to taxonomists for standard genome sequencing and annotation.</title>
        <authorList>
            <consortium name="The Broad Institute Genomics Platform"/>
            <consortium name="The Broad Institute Genome Sequencing Center for Infectious Disease"/>
            <person name="Wu L."/>
            <person name="Ma J."/>
        </authorList>
    </citation>
    <scope>NUCLEOTIDE SEQUENCE [LARGE SCALE GENOMIC DNA]</scope>
    <source>
        <strain evidence="3">KCTC 52487</strain>
    </source>
</reference>
<dbReference type="EMBL" id="JBHRSV010000001">
    <property type="protein sequence ID" value="MFC2924563.1"/>
    <property type="molecule type" value="Genomic_DNA"/>
</dbReference>
<keyword evidence="1" id="KW-1133">Transmembrane helix</keyword>
<comment type="caution">
    <text evidence="2">The sequence shown here is derived from an EMBL/GenBank/DDBJ whole genome shotgun (WGS) entry which is preliminary data.</text>
</comment>
<evidence type="ECO:0000313" key="3">
    <source>
        <dbReference type="Proteomes" id="UP001595379"/>
    </source>
</evidence>
<proteinExistence type="predicted"/>
<keyword evidence="1" id="KW-0812">Transmembrane</keyword>
<feature type="transmembrane region" description="Helical" evidence="1">
    <location>
        <begin position="60"/>
        <end position="78"/>
    </location>
</feature>
<organism evidence="2 3">
    <name type="scientific">Hyphobacterium vulgare</name>
    <dbReference type="NCBI Taxonomy" id="1736751"/>
    <lineage>
        <taxon>Bacteria</taxon>
        <taxon>Pseudomonadati</taxon>
        <taxon>Pseudomonadota</taxon>
        <taxon>Alphaproteobacteria</taxon>
        <taxon>Maricaulales</taxon>
        <taxon>Maricaulaceae</taxon>
        <taxon>Hyphobacterium</taxon>
    </lineage>
</organism>
<feature type="transmembrane region" description="Helical" evidence="1">
    <location>
        <begin position="85"/>
        <end position="105"/>
    </location>
</feature>
<name>A0ABV6ZT21_9PROT</name>
<evidence type="ECO:0000313" key="2">
    <source>
        <dbReference type="EMBL" id="MFC2924563.1"/>
    </source>
</evidence>
<accession>A0ABV6ZT21</accession>
<gene>
    <name evidence="2" type="ORF">ACFOOR_00420</name>
</gene>
<sequence>MKWLWGSLYAAYWLPFAYFIAAPILALRAASNDPDQTCWLDEGFRTGHFLTPIEAAGFEALFWGGILFVVAALVLIIWHRNRRLFLKTALVVLPLAITFGGAWAMSSAYNEAYFEIFQNHCPNAVSE</sequence>
<evidence type="ECO:0000256" key="1">
    <source>
        <dbReference type="SAM" id="Phobius"/>
    </source>
</evidence>
<keyword evidence="1" id="KW-0472">Membrane</keyword>